<dbReference type="EMBL" id="VTPC01008661">
    <property type="protein sequence ID" value="KAF2892584.1"/>
    <property type="molecule type" value="Genomic_DNA"/>
</dbReference>
<dbReference type="InterPro" id="IPR020846">
    <property type="entry name" value="MFS_dom"/>
</dbReference>
<feature type="transmembrane region" description="Helical" evidence="8">
    <location>
        <begin position="388"/>
        <end position="410"/>
    </location>
</feature>
<dbReference type="InterPro" id="IPR050549">
    <property type="entry name" value="MFS_Trehalose_Transporter"/>
</dbReference>
<feature type="domain" description="Major facilitator superfamily (MFS) profile" evidence="9">
    <location>
        <begin position="16"/>
        <end position="442"/>
    </location>
</feature>
<gene>
    <name evidence="10" type="ORF">ILUMI_13587</name>
</gene>
<dbReference type="FunFam" id="1.20.1250.20:FF:000218">
    <property type="entry name" value="facilitated trehalose transporter Tret1"/>
    <property type="match status" value="1"/>
</dbReference>
<dbReference type="PANTHER" id="PTHR48021">
    <property type="match status" value="1"/>
</dbReference>
<feature type="transmembrane region" description="Helical" evidence="8">
    <location>
        <begin position="416"/>
        <end position="438"/>
    </location>
</feature>
<evidence type="ECO:0000259" key="9">
    <source>
        <dbReference type="PROSITE" id="PS50850"/>
    </source>
</evidence>
<evidence type="ECO:0000256" key="6">
    <source>
        <dbReference type="ARBA" id="ARBA00022989"/>
    </source>
</evidence>
<evidence type="ECO:0000256" key="4">
    <source>
        <dbReference type="ARBA" id="ARBA00022597"/>
    </source>
</evidence>
<feature type="transmembrane region" description="Helical" evidence="8">
    <location>
        <begin position="57"/>
        <end position="79"/>
    </location>
</feature>
<dbReference type="InterPro" id="IPR005828">
    <property type="entry name" value="MFS_sugar_transport-like"/>
</dbReference>
<feature type="transmembrane region" description="Helical" evidence="8">
    <location>
        <begin position="173"/>
        <end position="190"/>
    </location>
</feature>
<keyword evidence="7 8" id="KW-0472">Membrane</keyword>
<dbReference type="OrthoDB" id="6133115at2759"/>
<evidence type="ECO:0000256" key="7">
    <source>
        <dbReference type="ARBA" id="ARBA00023136"/>
    </source>
</evidence>
<dbReference type="Gene3D" id="1.20.1250.20">
    <property type="entry name" value="MFS general substrate transporter like domains"/>
    <property type="match status" value="1"/>
</dbReference>
<keyword evidence="11" id="KW-1185">Reference proteome</keyword>
<keyword evidence="5 8" id="KW-0812">Transmembrane</keyword>
<evidence type="ECO:0000256" key="5">
    <source>
        <dbReference type="ARBA" id="ARBA00022692"/>
    </source>
</evidence>
<dbReference type="AlphaFoldDB" id="A0A8K0CS38"/>
<feature type="transmembrane region" description="Helical" evidence="8">
    <location>
        <begin position="351"/>
        <end position="376"/>
    </location>
</feature>
<reference evidence="10" key="1">
    <citation type="submission" date="2019-08" db="EMBL/GenBank/DDBJ databases">
        <title>The genome of the North American firefly Photinus pyralis.</title>
        <authorList>
            <consortium name="Photinus pyralis genome working group"/>
            <person name="Fallon T.R."/>
            <person name="Sander Lower S.E."/>
            <person name="Weng J.-K."/>
        </authorList>
    </citation>
    <scope>NUCLEOTIDE SEQUENCE</scope>
    <source>
        <strain evidence="10">TRF0915ILg1</strain>
        <tissue evidence="10">Whole body</tissue>
    </source>
</reference>
<protein>
    <recommendedName>
        <fullName evidence="9">Major facilitator superfamily (MFS) profile domain-containing protein</fullName>
    </recommendedName>
</protein>
<accession>A0A8K0CS38</accession>
<dbReference type="PANTHER" id="PTHR48021:SF46">
    <property type="entry name" value="MAJOR FACILITATOR SUPERFAMILY (MFS) PROFILE DOMAIN-CONTAINING PROTEIN"/>
    <property type="match status" value="1"/>
</dbReference>
<evidence type="ECO:0000256" key="3">
    <source>
        <dbReference type="ARBA" id="ARBA00022475"/>
    </source>
</evidence>
<dbReference type="GO" id="GO:0022857">
    <property type="term" value="F:transmembrane transporter activity"/>
    <property type="evidence" value="ECO:0007669"/>
    <property type="project" value="InterPro"/>
</dbReference>
<evidence type="ECO:0000256" key="2">
    <source>
        <dbReference type="ARBA" id="ARBA00022448"/>
    </source>
</evidence>
<evidence type="ECO:0000313" key="10">
    <source>
        <dbReference type="EMBL" id="KAF2892584.1"/>
    </source>
</evidence>
<name>A0A8K0CS38_IGNLU</name>
<keyword evidence="2" id="KW-0813">Transport</keyword>
<dbReference type="GO" id="GO:0005886">
    <property type="term" value="C:plasma membrane"/>
    <property type="evidence" value="ECO:0007669"/>
    <property type="project" value="UniProtKB-SubCell"/>
</dbReference>
<keyword evidence="6 8" id="KW-1133">Transmembrane helix</keyword>
<sequence>MTMNRLSSNERSQQWPQYIAAISSLFLAVSVGLHFGWPSPVKLRLKDLDFQISKEEVSYIVMISPLGYLVGCPVTAFLLDKIGRKSSILILVVPQILACLLIANCTGINMIYAARLSSGISEGGALTSLPVYIGEISDPRIRGALGMGYGVAVMFGSVLINFYGSYMTIKDSAYFSILIPILFLLTFVWMPESPYFCIMKGKIENARRSLKRLRWIDDVEEELAQLTLDVQRQISEPKNVKDIFTVRSNLKAFVILIGIRTLQQFSGGASLNLYNQYIFQQASGSISFVASSVIFHSSLVIVSCCGSLIVDRTGRKPLLMISVTGTAISLFVVGVYFSFQYYKYDVSSLKWVPITFMVLYTIVRGIGIMPIPSVLAGELFSASVKAKAVGIINIYFALCISSSSKLFHWLQDKFGMHVPFFVFVFICVLGIAFLRYCVPETKGKTLEEIQQHLKKVNDQSGIA</sequence>
<dbReference type="Proteomes" id="UP000801492">
    <property type="component" value="Unassembled WGS sequence"/>
</dbReference>
<feature type="transmembrane region" description="Helical" evidence="8">
    <location>
        <begin position="317"/>
        <end position="339"/>
    </location>
</feature>
<keyword evidence="4" id="KW-0762">Sugar transport</keyword>
<evidence type="ECO:0000256" key="1">
    <source>
        <dbReference type="ARBA" id="ARBA00004651"/>
    </source>
</evidence>
<keyword evidence="3" id="KW-1003">Cell membrane</keyword>
<feature type="transmembrane region" description="Helical" evidence="8">
    <location>
        <begin position="18"/>
        <end position="37"/>
    </location>
</feature>
<dbReference type="SUPFAM" id="SSF103473">
    <property type="entry name" value="MFS general substrate transporter"/>
    <property type="match status" value="1"/>
</dbReference>
<feature type="transmembrane region" description="Helical" evidence="8">
    <location>
        <begin position="88"/>
        <end position="112"/>
    </location>
</feature>
<dbReference type="InterPro" id="IPR036259">
    <property type="entry name" value="MFS_trans_sf"/>
</dbReference>
<proteinExistence type="predicted"/>
<evidence type="ECO:0000256" key="8">
    <source>
        <dbReference type="SAM" id="Phobius"/>
    </source>
</evidence>
<comment type="subcellular location">
    <subcellularLocation>
        <location evidence="1">Cell membrane</location>
        <topology evidence="1">Multi-pass membrane protein</topology>
    </subcellularLocation>
</comment>
<organism evidence="10 11">
    <name type="scientific">Ignelater luminosus</name>
    <name type="common">Cucubano</name>
    <name type="synonym">Pyrophorus luminosus</name>
    <dbReference type="NCBI Taxonomy" id="2038154"/>
    <lineage>
        <taxon>Eukaryota</taxon>
        <taxon>Metazoa</taxon>
        <taxon>Ecdysozoa</taxon>
        <taxon>Arthropoda</taxon>
        <taxon>Hexapoda</taxon>
        <taxon>Insecta</taxon>
        <taxon>Pterygota</taxon>
        <taxon>Neoptera</taxon>
        <taxon>Endopterygota</taxon>
        <taxon>Coleoptera</taxon>
        <taxon>Polyphaga</taxon>
        <taxon>Elateriformia</taxon>
        <taxon>Elateroidea</taxon>
        <taxon>Elateridae</taxon>
        <taxon>Agrypninae</taxon>
        <taxon>Pyrophorini</taxon>
        <taxon>Ignelater</taxon>
    </lineage>
</organism>
<dbReference type="Pfam" id="PF00083">
    <property type="entry name" value="Sugar_tr"/>
    <property type="match status" value="1"/>
</dbReference>
<feature type="transmembrane region" description="Helical" evidence="8">
    <location>
        <begin position="286"/>
        <end position="310"/>
    </location>
</feature>
<feature type="transmembrane region" description="Helical" evidence="8">
    <location>
        <begin position="147"/>
        <end position="166"/>
    </location>
</feature>
<dbReference type="PROSITE" id="PS50850">
    <property type="entry name" value="MFS"/>
    <property type="match status" value="1"/>
</dbReference>
<evidence type="ECO:0000313" key="11">
    <source>
        <dbReference type="Proteomes" id="UP000801492"/>
    </source>
</evidence>
<comment type="caution">
    <text evidence="10">The sequence shown here is derived from an EMBL/GenBank/DDBJ whole genome shotgun (WGS) entry which is preliminary data.</text>
</comment>